<proteinExistence type="predicted"/>
<evidence type="ECO:0000313" key="2">
    <source>
        <dbReference type="Proteomes" id="UP000297630"/>
    </source>
</evidence>
<sequence>MGKNTHEELHRRLQMYAMQKNESVKEVMEEVVKKLLRGGQGMRPRMLKVINKKFREDIDELKKVLREACFNSIRLNSTDKGTAIQVIISEFGDVRFLETPKGIVPMSVIDSKAYLLYEFECITDIQTYRNTTDILSGNEVITPLAGQYKDFMEWLIKHGIFEEIEYEYEINKDNDYENVIAEVFQRYFFKYDDDPTEYLNLVYRWNPTKYREIINIIRENNLSSYVEEQVEKAWNEIACREELELNFE</sequence>
<reference evidence="1 2" key="1">
    <citation type="submission" date="2019-01" db="EMBL/GenBank/DDBJ databases">
        <title>Draft genome sequence of Bacillus sp. DPC6431.</title>
        <authorList>
            <person name="Arbulu S."/>
            <person name="Murphy K."/>
            <person name="O'Sullivan O."/>
            <person name="Rea M.C."/>
            <person name="Hill C."/>
            <person name="Ross R.P."/>
        </authorList>
    </citation>
    <scope>NUCLEOTIDE SEQUENCE [LARGE SCALE GENOMIC DNA]</scope>
    <source>
        <strain evidence="1 2">DPC6431</strain>
    </source>
</reference>
<dbReference type="AlphaFoldDB" id="A0A4Y8SVZ8"/>
<dbReference type="EMBL" id="SCLP01000025">
    <property type="protein sequence ID" value="TFF43489.1"/>
    <property type="molecule type" value="Genomic_DNA"/>
</dbReference>
<evidence type="ECO:0000313" key="1">
    <source>
        <dbReference type="EMBL" id="TFF43489.1"/>
    </source>
</evidence>
<accession>A0A4Y8SVZ8</accession>
<organism evidence="1 2">
    <name type="scientific">Bacillus thuringiensis</name>
    <dbReference type="NCBI Taxonomy" id="1428"/>
    <lineage>
        <taxon>Bacteria</taxon>
        <taxon>Bacillati</taxon>
        <taxon>Bacillota</taxon>
        <taxon>Bacilli</taxon>
        <taxon>Bacillales</taxon>
        <taxon>Bacillaceae</taxon>
        <taxon>Bacillus</taxon>
        <taxon>Bacillus cereus group</taxon>
    </lineage>
</organism>
<name>A0A4Y8SVZ8_BACTU</name>
<dbReference type="Proteomes" id="UP000297630">
    <property type="component" value="Unassembled WGS sequence"/>
</dbReference>
<protein>
    <submittedName>
        <fullName evidence="1">Uncharacterized protein</fullName>
    </submittedName>
</protein>
<comment type="caution">
    <text evidence="1">The sequence shown here is derived from an EMBL/GenBank/DDBJ whole genome shotgun (WGS) entry which is preliminary data.</text>
</comment>
<gene>
    <name evidence="1" type="ORF">EQ803_28435</name>
</gene>